<protein>
    <submittedName>
        <fullName evidence="1">BnaA05g37360D protein</fullName>
    </submittedName>
</protein>
<evidence type="ECO:0000313" key="2">
    <source>
        <dbReference type="Proteomes" id="UP000028999"/>
    </source>
</evidence>
<organism evidence="1 2">
    <name type="scientific">Brassica napus</name>
    <name type="common">Rape</name>
    <dbReference type="NCBI Taxonomy" id="3708"/>
    <lineage>
        <taxon>Eukaryota</taxon>
        <taxon>Viridiplantae</taxon>
        <taxon>Streptophyta</taxon>
        <taxon>Embryophyta</taxon>
        <taxon>Tracheophyta</taxon>
        <taxon>Spermatophyta</taxon>
        <taxon>Magnoliopsida</taxon>
        <taxon>eudicotyledons</taxon>
        <taxon>Gunneridae</taxon>
        <taxon>Pentapetalae</taxon>
        <taxon>rosids</taxon>
        <taxon>malvids</taxon>
        <taxon>Brassicales</taxon>
        <taxon>Brassicaceae</taxon>
        <taxon>Brassiceae</taxon>
        <taxon>Brassica</taxon>
    </lineage>
</organism>
<accession>A0A078IIK3</accession>
<dbReference type="EMBL" id="LK032945">
    <property type="protein sequence ID" value="CDY50875.1"/>
    <property type="molecule type" value="Genomic_DNA"/>
</dbReference>
<gene>
    <name evidence="1" type="primary">BnaA05g37360D</name>
    <name evidence="1" type="ORF">GSBRNA2T00097704001</name>
</gene>
<name>A0A078IIK3_BRANA</name>
<dbReference type="PaxDb" id="3708-A0A078IIK3"/>
<reference evidence="1 2" key="1">
    <citation type="journal article" date="2014" name="Science">
        <title>Plant genetics. Early allopolyploid evolution in the post-Neolithic Brassica napus oilseed genome.</title>
        <authorList>
            <person name="Chalhoub B."/>
            <person name="Denoeud F."/>
            <person name="Liu S."/>
            <person name="Parkin I.A."/>
            <person name="Tang H."/>
            <person name="Wang X."/>
            <person name="Chiquet J."/>
            <person name="Belcram H."/>
            <person name="Tong C."/>
            <person name="Samans B."/>
            <person name="Correa M."/>
            <person name="Da Silva C."/>
            <person name="Just J."/>
            <person name="Falentin C."/>
            <person name="Koh C.S."/>
            <person name="Le Clainche I."/>
            <person name="Bernard M."/>
            <person name="Bento P."/>
            <person name="Noel B."/>
            <person name="Labadie K."/>
            <person name="Alberti A."/>
            <person name="Charles M."/>
            <person name="Arnaud D."/>
            <person name="Guo H."/>
            <person name="Daviaud C."/>
            <person name="Alamery S."/>
            <person name="Jabbari K."/>
            <person name="Zhao M."/>
            <person name="Edger P.P."/>
            <person name="Chelaifa H."/>
            <person name="Tack D."/>
            <person name="Lassalle G."/>
            <person name="Mestiri I."/>
            <person name="Schnel N."/>
            <person name="Le Paslier M.C."/>
            <person name="Fan G."/>
            <person name="Renault V."/>
            <person name="Bayer P.E."/>
            <person name="Golicz A.A."/>
            <person name="Manoli S."/>
            <person name="Lee T.H."/>
            <person name="Thi V.H."/>
            <person name="Chalabi S."/>
            <person name="Hu Q."/>
            <person name="Fan C."/>
            <person name="Tollenaere R."/>
            <person name="Lu Y."/>
            <person name="Battail C."/>
            <person name="Shen J."/>
            <person name="Sidebottom C.H."/>
            <person name="Wang X."/>
            <person name="Canaguier A."/>
            <person name="Chauveau A."/>
            <person name="Berard A."/>
            <person name="Deniot G."/>
            <person name="Guan M."/>
            <person name="Liu Z."/>
            <person name="Sun F."/>
            <person name="Lim Y.P."/>
            <person name="Lyons E."/>
            <person name="Town C.D."/>
            <person name="Bancroft I."/>
            <person name="Wang X."/>
            <person name="Meng J."/>
            <person name="Ma J."/>
            <person name="Pires J.C."/>
            <person name="King G.J."/>
            <person name="Brunel D."/>
            <person name="Delourme R."/>
            <person name="Renard M."/>
            <person name="Aury J.M."/>
            <person name="Adams K.L."/>
            <person name="Batley J."/>
            <person name="Snowdon R.J."/>
            <person name="Tost J."/>
            <person name="Edwards D."/>
            <person name="Zhou Y."/>
            <person name="Hua W."/>
            <person name="Sharpe A.G."/>
            <person name="Paterson A.H."/>
            <person name="Guan C."/>
            <person name="Wincker P."/>
        </authorList>
    </citation>
    <scope>NUCLEOTIDE SEQUENCE [LARGE SCALE GENOMIC DNA]</scope>
    <source>
        <strain evidence="2">cv. Darmor-bzh</strain>
    </source>
</reference>
<dbReference type="Proteomes" id="UP000028999">
    <property type="component" value="Unassembled WGS sequence"/>
</dbReference>
<sequence>MYYRQKRIISCHQRRWFGCLQTTT</sequence>
<keyword evidence="2" id="KW-1185">Reference proteome</keyword>
<evidence type="ECO:0000313" key="1">
    <source>
        <dbReference type="EMBL" id="CDY50875.1"/>
    </source>
</evidence>
<dbReference type="Gramene" id="CDY50875">
    <property type="protein sequence ID" value="CDY50875"/>
    <property type="gene ID" value="GSBRNA2T00097704001"/>
</dbReference>
<proteinExistence type="predicted"/>
<dbReference type="AlphaFoldDB" id="A0A078IIK3"/>